<dbReference type="STRING" id="149040.A0A194X459"/>
<organism evidence="6 7">
    <name type="scientific">Mollisia scopiformis</name>
    <name type="common">Conifer needle endophyte fungus</name>
    <name type="synonym">Phialocephala scopiformis</name>
    <dbReference type="NCBI Taxonomy" id="149040"/>
    <lineage>
        <taxon>Eukaryota</taxon>
        <taxon>Fungi</taxon>
        <taxon>Dikarya</taxon>
        <taxon>Ascomycota</taxon>
        <taxon>Pezizomycotina</taxon>
        <taxon>Leotiomycetes</taxon>
        <taxon>Helotiales</taxon>
        <taxon>Mollisiaceae</taxon>
        <taxon>Mollisia</taxon>
    </lineage>
</organism>
<accession>A0A194X459</accession>
<dbReference type="InterPro" id="IPR001487">
    <property type="entry name" value="Bromodomain"/>
</dbReference>
<evidence type="ECO:0000256" key="3">
    <source>
        <dbReference type="SAM" id="Coils"/>
    </source>
</evidence>
<feature type="domain" description="Bromo" evidence="5">
    <location>
        <begin position="264"/>
        <end position="329"/>
    </location>
</feature>
<sequence>MAPPHLDISNLTIIKASAGASIAEIERKRLTLEEKRRTNDDLLADLEKEVSKLKDDNTAIDTKVLALNKKKRKLASMESYTSKAEAIASQLLDDDSSDENEQIAIEEDDEDDEDEIIHPSTKKRKLESRKGRVASTASTTILVDSPPIEQDPEQPTEEEEEVEVVQGRRRSRRVQRQSPIHIQIEDSSDEVPEEEPRRSRRSQRKSALNAQVPHNEPQPTQDTYSLRQQQQEPTQSPAQFTLAMSKSLANLIRQHSVTTNGSHFAQPVSILWPSLASKYAEEITNEIDLETMQLKLQRGDYNSIDQVKEDVDLLYRNALEFNGEESRITEAARRLRDNLLVGIEFLVSRGV</sequence>
<dbReference type="InterPro" id="IPR036427">
    <property type="entry name" value="Bromodomain-like_sf"/>
</dbReference>
<keyword evidence="1 2" id="KW-0103">Bromodomain</keyword>
<dbReference type="PANTHER" id="PTHR15398">
    <property type="entry name" value="BROMODOMAIN-CONTAINING PROTEIN 8"/>
    <property type="match status" value="1"/>
</dbReference>
<dbReference type="GeneID" id="28814924"/>
<feature type="compositionally biased region" description="Acidic residues" evidence="4">
    <location>
        <begin position="150"/>
        <end position="163"/>
    </location>
</feature>
<evidence type="ECO:0000259" key="5">
    <source>
        <dbReference type="PROSITE" id="PS50014"/>
    </source>
</evidence>
<evidence type="ECO:0000256" key="1">
    <source>
        <dbReference type="ARBA" id="ARBA00023117"/>
    </source>
</evidence>
<feature type="coiled-coil region" evidence="3">
    <location>
        <begin position="25"/>
        <end position="63"/>
    </location>
</feature>
<dbReference type="SMART" id="SM00297">
    <property type="entry name" value="BROMO"/>
    <property type="match status" value="1"/>
</dbReference>
<proteinExistence type="predicted"/>
<protein>
    <submittedName>
        <fullName evidence="6">Bromodomain-containing protein</fullName>
    </submittedName>
</protein>
<dbReference type="KEGG" id="psco:LY89DRAFT_126300"/>
<gene>
    <name evidence="6" type="ORF">LY89DRAFT_126300</name>
</gene>
<dbReference type="RefSeq" id="XP_018069316.1">
    <property type="nucleotide sequence ID" value="XM_018205198.1"/>
</dbReference>
<feature type="compositionally biased region" description="Acidic residues" evidence="4">
    <location>
        <begin position="92"/>
        <end position="115"/>
    </location>
</feature>
<dbReference type="AlphaFoldDB" id="A0A194X459"/>
<evidence type="ECO:0000256" key="2">
    <source>
        <dbReference type="PROSITE-ProRule" id="PRU00035"/>
    </source>
</evidence>
<dbReference type="EMBL" id="KQ947419">
    <property type="protein sequence ID" value="KUJ14961.1"/>
    <property type="molecule type" value="Genomic_DNA"/>
</dbReference>
<evidence type="ECO:0000313" key="6">
    <source>
        <dbReference type="EMBL" id="KUJ14961.1"/>
    </source>
</evidence>
<feature type="region of interest" description="Disordered" evidence="4">
    <location>
        <begin position="89"/>
        <end position="236"/>
    </location>
</feature>
<feature type="compositionally biased region" description="Polar residues" evidence="4">
    <location>
        <begin position="217"/>
        <end position="227"/>
    </location>
</feature>
<dbReference type="OrthoDB" id="784962at2759"/>
<evidence type="ECO:0000256" key="4">
    <source>
        <dbReference type="SAM" id="MobiDB-lite"/>
    </source>
</evidence>
<dbReference type="InParanoid" id="A0A194X459"/>
<evidence type="ECO:0000313" key="7">
    <source>
        <dbReference type="Proteomes" id="UP000070700"/>
    </source>
</evidence>
<dbReference type="GO" id="GO:0035267">
    <property type="term" value="C:NuA4 histone acetyltransferase complex"/>
    <property type="evidence" value="ECO:0007669"/>
    <property type="project" value="TreeGrafter"/>
</dbReference>
<keyword evidence="3" id="KW-0175">Coiled coil</keyword>
<dbReference type="Gene3D" id="1.20.920.10">
    <property type="entry name" value="Bromodomain-like"/>
    <property type="match status" value="1"/>
</dbReference>
<dbReference type="PANTHER" id="PTHR15398:SF4">
    <property type="entry name" value="BROMODOMAIN-CONTAINING PROTEIN 8 ISOFORM X1"/>
    <property type="match status" value="1"/>
</dbReference>
<dbReference type="PROSITE" id="PS50014">
    <property type="entry name" value="BROMODOMAIN_2"/>
    <property type="match status" value="1"/>
</dbReference>
<dbReference type="SUPFAM" id="SSF47370">
    <property type="entry name" value="Bromodomain"/>
    <property type="match status" value="1"/>
</dbReference>
<dbReference type="CDD" id="cd04369">
    <property type="entry name" value="Bromodomain"/>
    <property type="match status" value="1"/>
</dbReference>
<name>A0A194X459_MOLSC</name>
<keyword evidence="7" id="KW-1185">Reference proteome</keyword>
<dbReference type="PRINTS" id="PR00503">
    <property type="entry name" value="BROMODOMAIN"/>
</dbReference>
<dbReference type="Pfam" id="PF00439">
    <property type="entry name" value="Bromodomain"/>
    <property type="match status" value="1"/>
</dbReference>
<dbReference type="Proteomes" id="UP000070700">
    <property type="component" value="Unassembled WGS sequence"/>
</dbReference>
<reference evidence="6 7" key="1">
    <citation type="submission" date="2015-10" db="EMBL/GenBank/DDBJ databases">
        <title>Full genome of DAOMC 229536 Phialocephala scopiformis, a fungal endophyte of spruce producing the potent anti-insectan compound rugulosin.</title>
        <authorList>
            <consortium name="DOE Joint Genome Institute"/>
            <person name="Walker A.K."/>
            <person name="Frasz S.L."/>
            <person name="Seifert K.A."/>
            <person name="Miller J.D."/>
            <person name="Mondo S.J."/>
            <person name="Labutti K."/>
            <person name="Lipzen A."/>
            <person name="Dockter R."/>
            <person name="Kennedy M."/>
            <person name="Grigoriev I.V."/>
            <person name="Spatafora J.W."/>
        </authorList>
    </citation>
    <scope>NUCLEOTIDE SEQUENCE [LARGE SCALE GENOMIC DNA]</scope>
    <source>
        <strain evidence="6 7">CBS 120377</strain>
    </source>
</reference>
<dbReference type="GO" id="GO:0006325">
    <property type="term" value="P:chromatin organization"/>
    <property type="evidence" value="ECO:0007669"/>
    <property type="project" value="UniProtKB-ARBA"/>
</dbReference>